<dbReference type="EMBL" id="NTME01000050">
    <property type="protein sequence ID" value="PBJ92399.1"/>
    <property type="molecule type" value="Genomic_DNA"/>
</dbReference>
<dbReference type="KEGG" id="ppj:RK21_01693"/>
<evidence type="ECO:0000313" key="1">
    <source>
        <dbReference type="EMBL" id="PBJ92399.1"/>
    </source>
</evidence>
<name>A0A099N008_PSEDL</name>
<dbReference type="Proteomes" id="UP000218102">
    <property type="component" value="Unassembled WGS sequence"/>
</dbReference>
<dbReference type="RefSeq" id="WP_023662334.1">
    <property type="nucleotide sequence ID" value="NZ_CP010359.1"/>
</dbReference>
<dbReference type="AlphaFoldDB" id="A0A099N008"/>
<protein>
    <submittedName>
        <fullName evidence="1">Uncharacterized protein</fullName>
    </submittedName>
</protein>
<proteinExistence type="predicted"/>
<reference evidence="1 2" key="1">
    <citation type="submission" date="2017-09" db="EMBL/GenBank/DDBJ databases">
        <authorList>
            <person name="Ehlers B."/>
            <person name="Leendertz F.H."/>
        </authorList>
    </citation>
    <scope>NUCLEOTIDE SEQUENCE [LARGE SCALE GENOMIC DNA]</scope>
    <source>
        <strain evidence="1 2">DJ-1</strain>
    </source>
</reference>
<sequence length="88" mass="9852">MKKLVPDPPVKLTSRPFYTINQDMPSVDALIHSLQLMSGIEDTLDEFICANAGEPGINMLVNAVHHVQMTKALTELLFHRQAGDITWH</sequence>
<comment type="caution">
    <text evidence="1">The sequence shown here is derived from an EMBL/GenBank/DDBJ whole genome shotgun (WGS) entry which is preliminary data.</text>
</comment>
<evidence type="ECO:0000313" key="2">
    <source>
        <dbReference type="Proteomes" id="UP000218102"/>
    </source>
</evidence>
<organism evidence="1 2">
    <name type="scientific">Pseudomonas plecoglossicida</name>
    <dbReference type="NCBI Taxonomy" id="70775"/>
    <lineage>
        <taxon>Bacteria</taxon>
        <taxon>Pseudomonadati</taxon>
        <taxon>Pseudomonadota</taxon>
        <taxon>Gammaproteobacteria</taxon>
        <taxon>Pseudomonadales</taxon>
        <taxon>Pseudomonadaceae</taxon>
        <taxon>Pseudomonas</taxon>
    </lineage>
</organism>
<accession>A0A099N008</accession>
<gene>
    <name evidence="1" type="ORF">CMV24_27245</name>
</gene>